<dbReference type="Gene3D" id="3.30.700.20">
    <property type="entry name" value="Hypothetical protein ph0010, domain 1"/>
    <property type="match status" value="1"/>
</dbReference>
<dbReference type="NCBIfam" id="TIGR04335">
    <property type="entry name" value="AmmeMemoSam_A"/>
    <property type="match status" value="1"/>
</dbReference>
<gene>
    <name evidence="2" type="primary">amrA</name>
    <name evidence="2" type="ORF">IFO67_06495</name>
</gene>
<dbReference type="RefSeq" id="WP_187717307.1">
    <property type="nucleotide sequence ID" value="NZ_JACTAH010000001.1"/>
</dbReference>
<name>A0ABR9B846_9RHOO</name>
<comment type="caution">
    <text evidence="2">The sequence shown here is derived from an EMBL/GenBank/DDBJ whole genome shotgun (WGS) entry which is preliminary data.</text>
</comment>
<dbReference type="InterPro" id="IPR027485">
    <property type="entry name" value="AMMECR1_N"/>
</dbReference>
<sequence>MPQPPATEDDALGKILLIRARAAIAQALGREDAGAEESDHPALARRGASFVTLKKNGELRGCIGSLRAQRPLAEDVASNAVAAATRDPRFPPLGADELAGVDIEVSLLSEPEFLDFDDEHHLLGQLRPGTDGLILFSGCRSATFLPQVWEQLPDPRGFLAALKQKAGLPPERPAANLMAARYQVRKWREKQARTSSPEHDT</sequence>
<evidence type="ECO:0000313" key="3">
    <source>
        <dbReference type="Proteomes" id="UP000603602"/>
    </source>
</evidence>
<dbReference type="PANTHER" id="PTHR13016">
    <property type="entry name" value="AMMECR1 HOMOLOG"/>
    <property type="match status" value="1"/>
</dbReference>
<evidence type="ECO:0000259" key="1">
    <source>
        <dbReference type="PROSITE" id="PS51112"/>
    </source>
</evidence>
<dbReference type="PROSITE" id="PS51112">
    <property type="entry name" value="AMMECR1"/>
    <property type="match status" value="1"/>
</dbReference>
<dbReference type="Gene3D" id="3.30.1490.150">
    <property type="entry name" value="Hypothetical protein ph0010, domain 2"/>
    <property type="match status" value="1"/>
</dbReference>
<reference evidence="3" key="1">
    <citation type="submission" date="2023-07" db="EMBL/GenBank/DDBJ databases">
        <title>Thauera sp. CAU 1555 isolated from sand of Yaerae Beach.</title>
        <authorList>
            <person name="Kim W."/>
        </authorList>
    </citation>
    <scope>NUCLEOTIDE SEQUENCE [LARGE SCALE GENOMIC DNA]</scope>
    <source>
        <strain evidence="3">CAU 1555</strain>
    </source>
</reference>
<dbReference type="NCBIfam" id="TIGR00296">
    <property type="entry name" value="TIGR00296 family protein"/>
    <property type="match status" value="1"/>
</dbReference>
<dbReference type="InterPro" id="IPR002733">
    <property type="entry name" value="AMMECR1_domain"/>
</dbReference>
<dbReference type="InterPro" id="IPR027623">
    <property type="entry name" value="AmmeMemoSam_A"/>
</dbReference>
<proteinExistence type="predicted"/>
<dbReference type="Proteomes" id="UP000603602">
    <property type="component" value="Unassembled WGS sequence"/>
</dbReference>
<dbReference type="SUPFAM" id="SSF143447">
    <property type="entry name" value="AMMECR1-like"/>
    <property type="match status" value="1"/>
</dbReference>
<feature type="domain" description="AMMECR1" evidence="1">
    <location>
        <begin position="11"/>
        <end position="198"/>
    </location>
</feature>
<dbReference type="PANTHER" id="PTHR13016:SF0">
    <property type="entry name" value="AMME SYNDROME CANDIDATE GENE 1 PROTEIN"/>
    <property type="match status" value="1"/>
</dbReference>
<organism evidence="2 3">
    <name type="scientific">Thauera sedimentorum</name>
    <dbReference type="NCBI Taxonomy" id="2767595"/>
    <lineage>
        <taxon>Bacteria</taxon>
        <taxon>Pseudomonadati</taxon>
        <taxon>Pseudomonadota</taxon>
        <taxon>Betaproteobacteria</taxon>
        <taxon>Rhodocyclales</taxon>
        <taxon>Zoogloeaceae</taxon>
        <taxon>Thauera</taxon>
    </lineage>
</organism>
<dbReference type="InterPro" id="IPR023473">
    <property type="entry name" value="AMMECR1"/>
</dbReference>
<dbReference type="EMBL" id="JACYTO010000001">
    <property type="protein sequence ID" value="MBD8502529.1"/>
    <property type="molecule type" value="Genomic_DNA"/>
</dbReference>
<keyword evidence="3" id="KW-1185">Reference proteome</keyword>
<dbReference type="InterPro" id="IPR036071">
    <property type="entry name" value="AMMECR1_dom_sf"/>
</dbReference>
<accession>A0ABR9B846</accession>
<protein>
    <submittedName>
        <fullName evidence="2">AmmeMemoRadiSam system protein A</fullName>
    </submittedName>
</protein>
<dbReference type="Pfam" id="PF01871">
    <property type="entry name" value="AMMECR1"/>
    <property type="match status" value="1"/>
</dbReference>
<evidence type="ECO:0000313" key="2">
    <source>
        <dbReference type="EMBL" id="MBD8502529.1"/>
    </source>
</evidence>